<evidence type="ECO:0000256" key="1">
    <source>
        <dbReference type="ARBA" id="ARBA00023015"/>
    </source>
</evidence>
<dbReference type="SUPFAM" id="SSF48008">
    <property type="entry name" value="GntR ligand-binding domain-like"/>
    <property type="match status" value="1"/>
</dbReference>
<dbReference type="InterPro" id="IPR036390">
    <property type="entry name" value="WH_DNA-bd_sf"/>
</dbReference>
<dbReference type="Gene3D" id="1.10.10.10">
    <property type="entry name" value="Winged helix-like DNA-binding domain superfamily/Winged helix DNA-binding domain"/>
    <property type="match status" value="1"/>
</dbReference>
<dbReference type="SMART" id="SM00345">
    <property type="entry name" value="HTH_GNTR"/>
    <property type="match status" value="1"/>
</dbReference>
<evidence type="ECO:0000259" key="4">
    <source>
        <dbReference type="PROSITE" id="PS50949"/>
    </source>
</evidence>
<accession>A0A679GD46</accession>
<dbReference type="KEGG" id="poj:PtoMrB4_22300"/>
<dbReference type="AlphaFoldDB" id="A0A679GD46"/>
<dbReference type="PANTHER" id="PTHR43537">
    <property type="entry name" value="TRANSCRIPTIONAL REGULATOR, GNTR FAMILY"/>
    <property type="match status" value="1"/>
</dbReference>
<dbReference type="GeneID" id="57397450"/>
<dbReference type="PRINTS" id="PR00035">
    <property type="entry name" value="HTHGNTR"/>
</dbReference>
<evidence type="ECO:0000313" key="5">
    <source>
        <dbReference type="EMBL" id="BCA28253.1"/>
    </source>
</evidence>
<keyword evidence="1" id="KW-0805">Transcription regulation</keyword>
<dbReference type="Proteomes" id="UP000501237">
    <property type="component" value="Chromosome"/>
</dbReference>
<evidence type="ECO:0000256" key="2">
    <source>
        <dbReference type="ARBA" id="ARBA00023125"/>
    </source>
</evidence>
<evidence type="ECO:0000313" key="6">
    <source>
        <dbReference type="Proteomes" id="UP000501237"/>
    </source>
</evidence>
<dbReference type="PROSITE" id="PS50949">
    <property type="entry name" value="HTH_GNTR"/>
    <property type="match status" value="1"/>
</dbReference>
<dbReference type="RefSeq" id="WP_172433289.1">
    <property type="nucleotide sequence ID" value="NZ_AP022642.1"/>
</dbReference>
<keyword evidence="3" id="KW-0804">Transcription</keyword>
<proteinExistence type="predicted"/>
<dbReference type="InterPro" id="IPR008920">
    <property type="entry name" value="TF_FadR/GntR_C"/>
</dbReference>
<protein>
    <submittedName>
        <fullName evidence="5">GntR family transcriptional regulator</fullName>
    </submittedName>
</protein>
<dbReference type="InterPro" id="IPR011711">
    <property type="entry name" value="GntR_C"/>
</dbReference>
<dbReference type="InterPro" id="IPR000524">
    <property type="entry name" value="Tscrpt_reg_HTH_GntR"/>
</dbReference>
<dbReference type="PANTHER" id="PTHR43537:SF45">
    <property type="entry name" value="GNTR FAMILY REGULATORY PROTEIN"/>
    <property type="match status" value="1"/>
</dbReference>
<dbReference type="EMBL" id="AP022642">
    <property type="protein sequence ID" value="BCA28253.1"/>
    <property type="molecule type" value="Genomic_DNA"/>
</dbReference>
<reference evidence="5 6" key="1">
    <citation type="journal article" date="2020" name="Microbiol. Resour. Announc.">
        <title>Complete genome sequence of Pseudomonas otitidis strain MrB4, isolated from Lake Biwa in Japan.</title>
        <authorList>
            <person name="Miyazaki K."/>
            <person name="Hase E."/>
            <person name="Maruya T."/>
        </authorList>
    </citation>
    <scope>NUCLEOTIDE SEQUENCE [LARGE SCALE GENOMIC DNA]</scope>
    <source>
        <strain evidence="5 6">MrB4</strain>
    </source>
</reference>
<dbReference type="GO" id="GO:0003700">
    <property type="term" value="F:DNA-binding transcription factor activity"/>
    <property type="evidence" value="ECO:0007669"/>
    <property type="project" value="InterPro"/>
</dbReference>
<organism evidence="5 6">
    <name type="scientific">Metapseudomonas otitidis</name>
    <dbReference type="NCBI Taxonomy" id="319939"/>
    <lineage>
        <taxon>Bacteria</taxon>
        <taxon>Pseudomonadati</taxon>
        <taxon>Pseudomonadota</taxon>
        <taxon>Gammaproteobacteria</taxon>
        <taxon>Pseudomonadales</taxon>
        <taxon>Pseudomonadaceae</taxon>
        <taxon>Metapseudomonas</taxon>
    </lineage>
</organism>
<dbReference type="InterPro" id="IPR036388">
    <property type="entry name" value="WH-like_DNA-bd_sf"/>
</dbReference>
<name>A0A679GD46_9GAMM</name>
<feature type="domain" description="HTH gntR-type" evidence="4">
    <location>
        <begin position="6"/>
        <end position="73"/>
    </location>
</feature>
<evidence type="ECO:0000256" key="3">
    <source>
        <dbReference type="ARBA" id="ARBA00023163"/>
    </source>
</evidence>
<dbReference type="SMART" id="SM00895">
    <property type="entry name" value="FCD"/>
    <property type="match status" value="1"/>
</dbReference>
<dbReference type="CDD" id="cd07377">
    <property type="entry name" value="WHTH_GntR"/>
    <property type="match status" value="1"/>
</dbReference>
<dbReference type="SUPFAM" id="SSF46785">
    <property type="entry name" value="Winged helix' DNA-binding domain"/>
    <property type="match status" value="1"/>
</dbReference>
<gene>
    <name evidence="5" type="ORF">PtoMrB4_22300</name>
</gene>
<keyword evidence="2" id="KW-0238">DNA-binding</keyword>
<dbReference type="Pfam" id="PF00392">
    <property type="entry name" value="GntR"/>
    <property type="match status" value="1"/>
</dbReference>
<dbReference type="Gene3D" id="1.20.120.530">
    <property type="entry name" value="GntR ligand-binding domain-like"/>
    <property type="match status" value="1"/>
</dbReference>
<sequence length="232" mass="26059">MASRPPRLAETVYRQLKDDIADFRLLPGDRFSEGEVAARLAVSRTPVRQALDRLQQEGYLQVHFRSGWEVLPFEFERFEALYDLRIVLERAAIERLCEAADAAASLAPLCARWQVPPSRRSEVDAEVAAWDEAFHCELVAAAGNPELARVHREVSERIRVVRRLDFGVQGRIAATYEEHAAVLAAILRRDVDDACARMTAHIAQSRAQVRQVTAARLRAARCVAGGDQDRTM</sequence>
<dbReference type="GO" id="GO:0003677">
    <property type="term" value="F:DNA binding"/>
    <property type="evidence" value="ECO:0007669"/>
    <property type="project" value="UniProtKB-KW"/>
</dbReference>
<dbReference type="Pfam" id="PF07729">
    <property type="entry name" value="FCD"/>
    <property type="match status" value="1"/>
</dbReference>